<dbReference type="GO" id="GO:0046872">
    <property type="term" value="F:metal ion binding"/>
    <property type="evidence" value="ECO:0007669"/>
    <property type="project" value="UniProtKB-KW"/>
</dbReference>
<gene>
    <name evidence="10" type="ORF">SDC9_21423</name>
</gene>
<feature type="compositionally biased region" description="Basic and acidic residues" evidence="8">
    <location>
        <begin position="146"/>
        <end position="158"/>
    </location>
</feature>
<dbReference type="InterPro" id="IPR017896">
    <property type="entry name" value="4Fe4S_Fe-S-bd"/>
</dbReference>
<evidence type="ECO:0000313" key="10">
    <source>
        <dbReference type="EMBL" id="MPL75597.1"/>
    </source>
</evidence>
<evidence type="ECO:0000256" key="1">
    <source>
        <dbReference type="ARBA" id="ARBA00004808"/>
    </source>
</evidence>
<name>A0A644U9G6_9ZZZZ</name>
<dbReference type="PROSITE" id="PS51379">
    <property type="entry name" value="4FE4S_FER_2"/>
    <property type="match status" value="1"/>
</dbReference>
<feature type="domain" description="4Fe-4S ferredoxin-type" evidence="9">
    <location>
        <begin position="181"/>
        <end position="211"/>
    </location>
</feature>
<dbReference type="PANTHER" id="PTHR43255">
    <property type="entry name" value="IRON-SULFUR-BINDING OXIDOREDUCTASE FADF-RELATED-RELATED"/>
    <property type="match status" value="1"/>
</dbReference>
<dbReference type="SUPFAM" id="SSF46548">
    <property type="entry name" value="alpha-helical ferredoxin"/>
    <property type="match status" value="1"/>
</dbReference>
<feature type="compositionally biased region" description="Basic and acidic residues" evidence="8">
    <location>
        <begin position="117"/>
        <end position="137"/>
    </location>
</feature>
<evidence type="ECO:0000259" key="9">
    <source>
        <dbReference type="PROSITE" id="PS51379"/>
    </source>
</evidence>
<dbReference type="AlphaFoldDB" id="A0A644U9G6"/>
<evidence type="ECO:0000256" key="3">
    <source>
        <dbReference type="ARBA" id="ARBA00022723"/>
    </source>
</evidence>
<keyword evidence="3" id="KW-0479">Metal-binding</keyword>
<dbReference type="UniPathway" id="UPA00647">
    <property type="reaction ID" value="UER00700"/>
</dbReference>
<accession>A0A644U9G6</accession>
<evidence type="ECO:0000256" key="6">
    <source>
        <dbReference type="ARBA" id="ARBA00023004"/>
    </source>
</evidence>
<feature type="region of interest" description="Disordered" evidence="8">
    <location>
        <begin position="14"/>
        <end position="101"/>
    </location>
</feature>
<dbReference type="EMBL" id="VSSQ01000090">
    <property type="protein sequence ID" value="MPL75597.1"/>
    <property type="molecule type" value="Genomic_DNA"/>
</dbReference>
<evidence type="ECO:0000256" key="2">
    <source>
        <dbReference type="ARBA" id="ARBA00022485"/>
    </source>
</evidence>
<dbReference type="Gene3D" id="1.10.1060.10">
    <property type="entry name" value="Alpha-helical ferredoxin"/>
    <property type="match status" value="1"/>
</dbReference>
<keyword evidence="6" id="KW-0408">Iron</keyword>
<dbReference type="GO" id="GO:0005886">
    <property type="term" value="C:plasma membrane"/>
    <property type="evidence" value="ECO:0007669"/>
    <property type="project" value="TreeGrafter"/>
</dbReference>
<keyword evidence="5" id="KW-0560">Oxidoreductase</keyword>
<evidence type="ECO:0000256" key="5">
    <source>
        <dbReference type="ARBA" id="ARBA00023002"/>
    </source>
</evidence>
<proteinExistence type="predicted"/>
<keyword evidence="2" id="KW-0004">4Fe-4S</keyword>
<keyword evidence="4" id="KW-0484">Methanogenesis</keyword>
<dbReference type="GO" id="GO:0015948">
    <property type="term" value="P:methanogenesis"/>
    <property type="evidence" value="ECO:0007669"/>
    <property type="project" value="UniProtKB-KW"/>
</dbReference>
<evidence type="ECO:0000256" key="4">
    <source>
        <dbReference type="ARBA" id="ARBA00022994"/>
    </source>
</evidence>
<reference evidence="10" key="1">
    <citation type="submission" date="2019-08" db="EMBL/GenBank/DDBJ databases">
        <authorList>
            <person name="Kucharzyk K."/>
            <person name="Murdoch R.W."/>
            <person name="Higgins S."/>
            <person name="Loffler F."/>
        </authorList>
    </citation>
    <scope>NUCLEOTIDE SEQUENCE</scope>
</reference>
<dbReference type="Pfam" id="PF13183">
    <property type="entry name" value="Fer4_8"/>
    <property type="match status" value="1"/>
</dbReference>
<feature type="compositionally biased region" description="Basic and acidic residues" evidence="8">
    <location>
        <begin position="23"/>
        <end position="41"/>
    </location>
</feature>
<dbReference type="PROSITE" id="PS00198">
    <property type="entry name" value="4FE4S_FER_1"/>
    <property type="match status" value="1"/>
</dbReference>
<evidence type="ECO:0000256" key="7">
    <source>
        <dbReference type="ARBA" id="ARBA00023014"/>
    </source>
</evidence>
<dbReference type="GO" id="GO:0051912">
    <property type="term" value="F:CoB--CoM heterodisulfide reductase activity"/>
    <property type="evidence" value="ECO:0007669"/>
    <property type="project" value="InterPro"/>
</dbReference>
<dbReference type="InterPro" id="IPR017680">
    <property type="entry name" value="CoB/CoM_hetero-S_Rdtase_csu"/>
</dbReference>
<protein>
    <recommendedName>
        <fullName evidence="9">4Fe-4S ferredoxin-type domain-containing protein</fullName>
    </recommendedName>
</protein>
<dbReference type="NCBIfam" id="TIGR03290">
    <property type="entry name" value="CoB_CoM_SS_C"/>
    <property type="match status" value="1"/>
</dbReference>
<dbReference type="InterPro" id="IPR017900">
    <property type="entry name" value="4Fe4S_Fe_S_CS"/>
</dbReference>
<comment type="caution">
    <text evidence="10">The sequence shown here is derived from an EMBL/GenBank/DDBJ whole genome shotgun (WGS) entry which is preliminary data.</text>
</comment>
<sequence length="341" mass="38013">MSVFKRLKALFTGSNDDVVENNSEDKVLDRKKSGEPSDLKPKQTNSNTKEEKEALSSTNDNSQDDSAKNDDTTSAVTEKTKIEVVEVETPTLNSKTSKTKEKIEKKVEEVKDSIENTVEKVGKSENSQDEKAAKSVEENNEDHSDDDSKNKEEKRDNMTLLDEKRKLTLENVDPEFTQIFKDAGIDSVEICFQCGTCSGGCPSGRRTPYRVRQLVRKCLMGLKDEVISDDALWMCTTCYTCQERCPRQIKIVEIVKMARNVAAQNGFMAPAHKATGSFVIKTGHGVPINDATMELRKRVGLAELPPTTHSYPEALEEVQKICEITGFDDLIGFNKATGELE</sequence>
<organism evidence="10">
    <name type="scientific">bioreactor metagenome</name>
    <dbReference type="NCBI Taxonomy" id="1076179"/>
    <lineage>
        <taxon>unclassified sequences</taxon>
        <taxon>metagenomes</taxon>
        <taxon>ecological metagenomes</taxon>
    </lineage>
</organism>
<dbReference type="InterPro" id="IPR051460">
    <property type="entry name" value="HdrC_iron-sulfur_subunit"/>
</dbReference>
<comment type="pathway">
    <text evidence="1">Cofactor metabolism; coenzyme M-coenzyme B heterodisulfide reduction; coenzyme B and coenzyme M from coenzyme M-coenzyme B heterodisulfide: step 1/1.</text>
</comment>
<evidence type="ECO:0000256" key="8">
    <source>
        <dbReference type="SAM" id="MobiDB-lite"/>
    </source>
</evidence>
<dbReference type="PANTHER" id="PTHR43255:SF1">
    <property type="entry name" value="IRON-SULFUR-BINDING OXIDOREDUCTASE FADF-RELATED"/>
    <property type="match status" value="1"/>
</dbReference>
<dbReference type="InterPro" id="IPR009051">
    <property type="entry name" value="Helical_ferredxn"/>
</dbReference>
<feature type="region of interest" description="Disordered" evidence="8">
    <location>
        <begin position="117"/>
        <end position="158"/>
    </location>
</feature>
<keyword evidence="7" id="KW-0411">Iron-sulfur</keyword>
<dbReference type="GO" id="GO:0051539">
    <property type="term" value="F:4 iron, 4 sulfur cluster binding"/>
    <property type="evidence" value="ECO:0007669"/>
    <property type="project" value="UniProtKB-KW"/>
</dbReference>